<dbReference type="Proteomes" id="UP001234581">
    <property type="component" value="Unassembled WGS sequence"/>
</dbReference>
<feature type="region of interest" description="Disordered" evidence="2">
    <location>
        <begin position="1825"/>
        <end position="1848"/>
    </location>
</feature>
<evidence type="ECO:0000313" key="3">
    <source>
        <dbReference type="EMBL" id="KAJ8661652.1"/>
    </source>
</evidence>
<dbReference type="InterPro" id="IPR013783">
    <property type="entry name" value="Ig-like_fold"/>
</dbReference>
<dbReference type="PANTHER" id="PTHR39211:SF1">
    <property type="entry name" value="ABNORMAL SPINDLE-LIKE MICROCEPHALY-ASSOCIATED PROTEIN ASH DOMAIN-CONTAINING PROTEIN"/>
    <property type="match status" value="1"/>
</dbReference>
<dbReference type="Gene3D" id="2.60.40.10">
    <property type="entry name" value="Immunoglobulins"/>
    <property type="match status" value="3"/>
</dbReference>
<feature type="region of interest" description="Disordered" evidence="2">
    <location>
        <begin position="1544"/>
        <end position="1605"/>
    </location>
</feature>
<feature type="compositionally biased region" description="Low complexity" evidence="2">
    <location>
        <begin position="1572"/>
        <end position="1588"/>
    </location>
</feature>
<feature type="compositionally biased region" description="Polar residues" evidence="2">
    <location>
        <begin position="905"/>
        <end position="915"/>
    </location>
</feature>
<feature type="compositionally biased region" description="Basic and acidic residues" evidence="2">
    <location>
        <begin position="1435"/>
        <end position="1444"/>
    </location>
</feature>
<keyword evidence="1" id="KW-0175">Coiled coil</keyword>
<feature type="compositionally biased region" description="Basic and acidic residues" evidence="2">
    <location>
        <begin position="1556"/>
        <end position="1566"/>
    </location>
</feature>
<feature type="compositionally biased region" description="Polar residues" evidence="2">
    <location>
        <begin position="606"/>
        <end position="628"/>
    </location>
</feature>
<feature type="region of interest" description="Disordered" evidence="2">
    <location>
        <begin position="865"/>
        <end position="925"/>
    </location>
</feature>
<feature type="region of interest" description="Disordered" evidence="2">
    <location>
        <begin position="188"/>
        <end position="244"/>
    </location>
</feature>
<evidence type="ECO:0000256" key="1">
    <source>
        <dbReference type="SAM" id="Coils"/>
    </source>
</evidence>
<protein>
    <submittedName>
        <fullName evidence="3">Uncharacterized protein</fullName>
    </submittedName>
</protein>
<feature type="compositionally biased region" description="Polar residues" evidence="2">
    <location>
        <begin position="562"/>
        <end position="573"/>
    </location>
</feature>
<feature type="region of interest" description="Disordered" evidence="2">
    <location>
        <begin position="972"/>
        <end position="1032"/>
    </location>
</feature>
<dbReference type="RefSeq" id="XP_058346565.1">
    <property type="nucleotide sequence ID" value="XM_058482541.1"/>
</dbReference>
<feature type="region of interest" description="Disordered" evidence="2">
    <location>
        <begin position="496"/>
        <end position="628"/>
    </location>
</feature>
<dbReference type="GeneID" id="83209876"/>
<evidence type="ECO:0000256" key="2">
    <source>
        <dbReference type="SAM" id="MobiDB-lite"/>
    </source>
</evidence>
<feature type="region of interest" description="Disordered" evidence="2">
    <location>
        <begin position="1"/>
        <end position="57"/>
    </location>
</feature>
<organism evidence="3 4">
    <name type="scientific">Lichtheimia ornata</name>
    <dbReference type="NCBI Taxonomy" id="688661"/>
    <lineage>
        <taxon>Eukaryota</taxon>
        <taxon>Fungi</taxon>
        <taxon>Fungi incertae sedis</taxon>
        <taxon>Mucoromycota</taxon>
        <taxon>Mucoromycotina</taxon>
        <taxon>Mucoromycetes</taxon>
        <taxon>Mucorales</taxon>
        <taxon>Lichtheimiaceae</taxon>
        <taxon>Lichtheimia</taxon>
    </lineage>
</organism>
<name>A0AAD7VBY3_9FUNG</name>
<feature type="region of interest" description="Disordered" evidence="2">
    <location>
        <begin position="1400"/>
        <end position="1459"/>
    </location>
</feature>
<proteinExistence type="predicted"/>
<feature type="region of interest" description="Disordered" evidence="2">
    <location>
        <begin position="1942"/>
        <end position="1961"/>
    </location>
</feature>
<feature type="compositionally biased region" description="Basic and acidic residues" evidence="2">
    <location>
        <begin position="871"/>
        <end position="884"/>
    </location>
</feature>
<evidence type="ECO:0000313" key="4">
    <source>
        <dbReference type="Proteomes" id="UP001234581"/>
    </source>
</evidence>
<keyword evidence="4" id="KW-1185">Reference proteome</keyword>
<feature type="compositionally biased region" description="Gly residues" evidence="2">
    <location>
        <begin position="193"/>
        <end position="221"/>
    </location>
</feature>
<dbReference type="PANTHER" id="PTHR39211">
    <property type="entry name" value="CHROMOSOME 7, WHOLE GENOME SHOTGUN SEQUENCE"/>
    <property type="match status" value="1"/>
</dbReference>
<reference evidence="3 4" key="1">
    <citation type="submission" date="2023-03" db="EMBL/GenBank/DDBJ databases">
        <title>Genome sequence of Lichtheimia ornata CBS 291.66.</title>
        <authorList>
            <person name="Mohabir J.T."/>
            <person name="Shea T.P."/>
            <person name="Kurbessoian T."/>
            <person name="Berby B."/>
            <person name="Fontaine J."/>
            <person name="Livny J."/>
            <person name="Gnirke A."/>
            <person name="Stajich J.E."/>
            <person name="Cuomo C.A."/>
        </authorList>
    </citation>
    <scope>NUCLEOTIDE SEQUENCE [LARGE SCALE GENOMIC DNA]</scope>
    <source>
        <strain evidence="3">CBS 291.66</strain>
    </source>
</reference>
<sequence length="2589" mass="288836">MTSRNVRSSSSSSLTQQREFTDGSSQQQHHHHNTTPPPPPLHHNNSQQKQSGNPVTSMATATTTTTMLFDLVNVHGRITLDNVYQNGLHALKRLEIRNLTDQRILVKMRSNLRHQIAFQLNNENINSVPDHVLEGIATNTVDWSHTSADTFHFNQLFNYVNHIDQLELEPHQTLPLILAFLPESRHLNRSGSSSGGGGGGGGSGSGSGSGSGGGAANGGSGGDEDTETNEAVSPTGFTIPDPADEDNMYETFNVTGSLFFFGYYLQTDHDSSSSSSSTAAASTTLIEHNQQDAMVTTTLADYQSSIKFRASVCRSVMWTDVVETGLNFEDCMLGQEYHKDFTIQNNSDIDLYWLLNTVDLSNLNREEWLRFSDAETGKPLSNGDDQPAIPGHSHRRIRLTFMPKEVGEFSYDLQIENANDARNVVQTKVHAVVRSVLREESLVISSGNSLDFADCVSGQWTSRQIVLNNVGESSVEVRFIPESADMVFDIKAALDQDNNSNSKPSRPALERASTSGLSVTPTTTMTATSEVSAHTASEVSSRASSPASSSMAHLSRAAEHNGGSQSPSSQDSYRTAGARIQTPSLRSLPGDSDQVAVSRIMEDGDGTSTTTTPNDRPSTPGASSALTSAGSYTRIEDLVLRPGKERVIQVSYRPKKDASINDFNAGQLIRRNFRIVLEYGTYRSAEPKERKVIQCRARTCTSFVEVIPKEINFGDTDVGTLKSLPINIFNRADIVARVELQFSSKVLNCLRGEIVIQPRSYVELKLDLYPRKVNPEYRKQITLVNYLNRDNDQIIGVRSTNIDKNRVTFHSLFYRILTTTGANFLDFGSTVLNSPAIRTFTVENIRSAPLRLEVTTSLPDDILVYTKKRRSDRDEQTSLPEKRKSPAPRKKSPETLSRKHAQKDVIQSSRATGKTLSLGDKMTFSPMHRLRHSPVSNADARSTAYLDLATSRHNVPSRRKHVVFQHPNKNALVQAPHHMKRSPSGSANASPVERQRPDESARTNNKKSPPDGSPSSQSDSKKPNRSLGITAARYKSRKNLDWSDIAGKSRVPFEDLISVLEHGSKAPTPLFPKQSAEERFVRQQLAWRRELDRLIEKGDLVRTQFVDVLPHAEEEVVIVYTPNGSNKPHIQSAPKKQDGRIFLRLVDFDRNIEQPEFQSLLYGDQSLIPVREVILRAQLCRSIMDLGQKNINFGLVERNERHAKSIVLHNRSETPLLYAIRKSGSIASGDIILGAGRYGVVRAFGKREIDFVFEPTLAGPFVERLVVENIRDRTNDRVLLLKALVRKPSTFFIKSLELAFGPCLVDQTCTRVETIVFTNTNKQSRLFEIRVDPNDANFGEYYGEFDFVVEDDDSNKALSKEAEEEIENLEQKLKIAKRKGQPDKVKKYLKKLAKLRNVDIKEDEDQPPVIESSQGDESSSPSQQQQQQQANGAEDGSKATEDKINGNGAAAAAAGEEGVKESNIYKKTPESVVFPLDPNATKTISVYFKAVARPVQAGIVSIERQQPIKGQILAHEYKNTDACKKIDYTAVLCKDLEAYNEALEHESRDTTTNSAKMKESRTESHHPPPQPASSSSAAAATATTPSEPNGDTAAALPDVDEQPEPLKLERSYFDGGRVEVNQKSTFYVRVSNESDEPVDYEVLLPPEEKEFFSCPQTAEPLAPRETRKLMFEILPTKVGKQQHTFNLYNRRTDVSQTFTLQCLVHYKAYLSFPSLSEDNQGELDLGFSYVDPGSKYSQVTPLLVENISGQDLYISSQSNLSHQVLIFVDETGERGLVDMMPFKAGSMTTVWVAVQPNLLTGYLGSSGDECRELVGGIKFSIYTQQAQDEEEEEMTKEETTTTTSEEGSDNSMVLMLTQTVKFVSIIGQSHLEVSHRMINLGYTDKLNEEFYGSFTIKNKSGQLPLDYEVECPSGNILLDRRGGTLNGWRGSIAKASRRPSLDYYGKNKEEDEEEGNVQVQRRDSNDIVPAMSAAQITFRICAYRYGLLSEKLVVTNKHNSQEVFEIEVRFFVNHKKLGLWNKGGAQLMLQHTEDHEHVDHREADPLPVVEWESIYVSPAAHQQEARNNAPVLQVIGLPDNDEARLHVRELEVANTSNEAMQLIAMSDIDITAGWVADEDQVKTAYVAKDKDTAYLQRSGQLVLDPGQRVGIRLQCPSAEKLSEQDRIRASQGKSGVLKGMFILYDMREQVEVMAMELRAVFCVSLGELVVDRIDLGQMGHTASWKPVNFNFTVRNLADVPLNYEVQRPEFMSFSPLNATVPAGKNLVVAGILDPRQLHDQSSGQRRFDVRIANHYNRNNTMHLRLKAFMTVFELCFERLNDDVLELPALYHPMSANNIPCDNWFVIHNTTDDDIRFEIGADIAPDLAEFFNLDVLSRYTNTPLKGGIAISPQGQMEVRVRATPNECSRLPKNRPDLLNPEGITLAELWVTTRPINAEEDRKLRETIPVHSVLVETPTFSLVERRLDFELVTYYQEEDKNEEDGVMDAICRPESCPFTIINHATKLPLRFKVIVEGPDAFPAYHMVDITPLAQDGTGIVEPDSTLTLNVRIANPKDCIPGQIRIYVEDLDAVGQIRQTASMFVKETVWDL</sequence>
<feature type="compositionally biased region" description="Low complexity" evidence="2">
    <location>
        <begin position="1445"/>
        <end position="1456"/>
    </location>
</feature>
<feature type="compositionally biased region" description="Low complexity" evidence="2">
    <location>
        <begin position="1412"/>
        <end position="1429"/>
    </location>
</feature>
<dbReference type="EMBL" id="JARTCD010000007">
    <property type="protein sequence ID" value="KAJ8661652.1"/>
    <property type="molecule type" value="Genomic_DNA"/>
</dbReference>
<comment type="caution">
    <text evidence="3">The sequence shown here is derived from an EMBL/GenBank/DDBJ whole genome shotgun (WGS) entry which is preliminary data.</text>
</comment>
<feature type="compositionally biased region" description="Low complexity" evidence="2">
    <location>
        <begin position="536"/>
        <end position="555"/>
    </location>
</feature>
<feature type="coiled-coil region" evidence="1">
    <location>
        <begin position="1352"/>
        <end position="1379"/>
    </location>
</feature>
<gene>
    <name evidence="3" type="ORF">O0I10_002459</name>
</gene>
<accession>A0AAD7VBY3</accession>